<proteinExistence type="predicted"/>
<protein>
    <recommendedName>
        <fullName evidence="4">Pentapeptide repeat-containing protein</fullName>
    </recommendedName>
</protein>
<evidence type="ECO:0000256" key="1">
    <source>
        <dbReference type="SAM" id="SignalP"/>
    </source>
</evidence>
<dbReference type="Proteomes" id="UP000092740">
    <property type="component" value="Unassembled WGS sequence"/>
</dbReference>
<dbReference type="AlphaFoldDB" id="A0AB36EB86"/>
<dbReference type="InterPro" id="IPR051082">
    <property type="entry name" value="Pentapeptide-BTB/POZ_domain"/>
</dbReference>
<dbReference type="InterPro" id="IPR001646">
    <property type="entry name" value="5peptide_repeat"/>
</dbReference>
<gene>
    <name evidence="2" type="ORF">BBB48_01990</name>
</gene>
<feature type="signal peptide" evidence="1">
    <location>
        <begin position="1"/>
        <end position="24"/>
    </location>
</feature>
<feature type="chain" id="PRO_5044339424" description="Pentapeptide repeat-containing protein" evidence="1">
    <location>
        <begin position="25"/>
        <end position="177"/>
    </location>
</feature>
<dbReference type="PANTHER" id="PTHR14136">
    <property type="entry name" value="BTB_POZ DOMAIN-CONTAINING PROTEIN KCTD9"/>
    <property type="match status" value="1"/>
</dbReference>
<dbReference type="RefSeq" id="WP_005698777.1">
    <property type="nucleotide sequence ID" value="NZ_JADCLV010000002.1"/>
</dbReference>
<sequence length="177" mass="18226">MKHVYSKLAIALFSFAALSSYAQADNHQSVTVKGKIINSATDGGESVQTISGKKSTVVNGTVITHNGETTYIPSGDSSSDKVNAALGGQDFSGQDLAGQSFTNSDLANANFSNANLQGADFTNTNLSGANFHKANLKGANLTNSNLAGADLTGANLKGAIKTNINTRGAKTKGAIWR</sequence>
<dbReference type="PANTHER" id="PTHR14136:SF17">
    <property type="entry name" value="BTB_POZ DOMAIN-CONTAINING PROTEIN KCTD9"/>
    <property type="match status" value="1"/>
</dbReference>
<keyword evidence="1" id="KW-0732">Signal</keyword>
<organism evidence="2 3">
    <name type="scientific">Haemophilus parainfluenzae</name>
    <dbReference type="NCBI Taxonomy" id="729"/>
    <lineage>
        <taxon>Bacteria</taxon>
        <taxon>Pseudomonadati</taxon>
        <taxon>Pseudomonadota</taxon>
        <taxon>Gammaproteobacteria</taxon>
        <taxon>Pasteurellales</taxon>
        <taxon>Pasteurellaceae</taxon>
        <taxon>Haemophilus</taxon>
    </lineage>
</organism>
<dbReference type="SUPFAM" id="SSF141571">
    <property type="entry name" value="Pentapeptide repeat-like"/>
    <property type="match status" value="1"/>
</dbReference>
<reference evidence="2 3" key="1">
    <citation type="submission" date="2016-06" db="EMBL/GenBank/DDBJ databases">
        <title>Simultaneous identification of Haemophilus influenzae and Haemophilus haemolyticus using TaqMan real-time PCR.</title>
        <authorList>
            <person name="Price E.P."/>
            <person name="Sarovich D.S."/>
            <person name="Harris T."/>
            <person name="Spargo J.C."/>
            <person name="Nosworthy E."/>
            <person name="Beissbarth J."/>
            <person name="Smith-Vaughan H.C."/>
        </authorList>
    </citation>
    <scope>NUCLEOTIDE SEQUENCE [LARGE SCALE GENOMIC DNA]</scope>
    <source>
        <strain evidence="2 3">ATCC 9796</strain>
    </source>
</reference>
<name>A0AB36EB86_HAEPA</name>
<dbReference type="Gene3D" id="2.160.20.80">
    <property type="entry name" value="E3 ubiquitin-protein ligase SopA"/>
    <property type="match status" value="1"/>
</dbReference>
<accession>A0AB36EB86</accession>
<comment type="caution">
    <text evidence="2">The sequence shown here is derived from an EMBL/GenBank/DDBJ whole genome shotgun (WGS) entry which is preliminary data.</text>
</comment>
<dbReference type="EMBL" id="MAQD01000001">
    <property type="protein sequence ID" value="OBY53536.1"/>
    <property type="molecule type" value="Genomic_DNA"/>
</dbReference>
<evidence type="ECO:0000313" key="3">
    <source>
        <dbReference type="Proteomes" id="UP000092740"/>
    </source>
</evidence>
<dbReference type="Pfam" id="PF00805">
    <property type="entry name" value="Pentapeptide"/>
    <property type="match status" value="2"/>
</dbReference>
<evidence type="ECO:0008006" key="4">
    <source>
        <dbReference type="Google" id="ProtNLM"/>
    </source>
</evidence>
<evidence type="ECO:0000313" key="2">
    <source>
        <dbReference type="EMBL" id="OBY53536.1"/>
    </source>
</evidence>